<feature type="compositionally biased region" description="Low complexity" evidence="1">
    <location>
        <begin position="550"/>
        <end position="563"/>
    </location>
</feature>
<evidence type="ECO:0000313" key="2">
    <source>
        <dbReference type="EMBL" id="TFK21873.1"/>
    </source>
</evidence>
<protein>
    <submittedName>
        <fullName evidence="2">Uncharacterized protein</fullName>
    </submittedName>
</protein>
<evidence type="ECO:0000256" key="1">
    <source>
        <dbReference type="SAM" id="MobiDB-lite"/>
    </source>
</evidence>
<feature type="compositionally biased region" description="Basic and acidic residues" evidence="1">
    <location>
        <begin position="610"/>
        <end position="634"/>
    </location>
</feature>
<gene>
    <name evidence="2" type="ORF">FA15DRAFT_64736</name>
</gene>
<accession>A0A5C3KPT9</accession>
<sequence length="1533" mass="170212">MQSGGIGPLEDPNKDTAPKAVSPRKRKGKEKAEESGVDQANTKRKTGRSRREVAEPTKVEDHGDDSDVKEIIDPLPNETWKVVPNELAPPAPDSAEKVDEEGHVYCPRIWTTTKPELYGAIPTLAPTKGTNGVYSTNCDVVTVILEDNAPGVLDIVPVKTQERDGTVFDLVMSRTLVSANKNGKKNIAHQVTLFEDTEDYTFSSNLQALPDAQNVPPRAIMSISEDATGSILPASEPAAANPESTSIIESRRQSSPLPSEYFNVLSPERISELEQSRAAFNEAAAETWDMGGLNELQERLRAKVQEHKRWFSGNVVEADQEPSSRYEEPPNPYIMDVDMTLPGPSTPRMTESTVSSHRHSPAKPKDSPNRSLSPTKPRDLPASPPKARDQPARNSSAANSKEIFAHRVPFANANDPPGREHSVGIVESASARVSTRSMAEPIKEESLEPISARLSRRRQRDRAPSPTISSRASRSLPKRRDRPENCICRPGWVHAKCPACGPKIRDISDVEFSSSGEDDETLSRSASVQGLPRLDVTSGNNEDATGSCYLASPLTPLSSVPSSPERESVEPFAADVFMLRSESPLESKRQSAMGDLGQVRTPLRIRKPTKGLDLKLGEEKTAEDLPRESKRQSEMGDSGQIRIPLRIQRPAKWLDLTLGEEKTAEGLPSGRATRDKHRHREQSERRESSRAKGKDKDNVQSESASTHRKRRRSVNNSNSTQLGSSSKSTNDVLNNPNEESVSGAEDAAPSPTAKRPRRQCAETASGLIKTQVAIKKRRPRTKKVDLQEDPSGSKDGLDGGMGDTLDGATEGYYSGLPNLMPSYVDDEPAPPPRLRRKRSTRPRVQPSWSALDGSGERPFLLRGCDWSTGDSPIGGTDALFFVQQPGQERIGGDDDGGGVELMGFANMAEPTYAPDMFENVEEAASRESLEPFQDAEHDNGISMEPSEPEENISVPPIEEATGNHEITATETTVLEKQEVREPPTTSLTSLPLEVRAILDAYIQNAPVCIIIARDRATALFPLHRLSKEFAFAYMGYFDVIGIEERVVRPDGTDETTVQWKFRVQWGIGGESILKNQQNAISLPWWMDENGSSRSRASTEGTELNSQSNAKQNADRLVTPLLYLQAKEGHPNSRLKNVNQWDSHFSMVPHFMLAELTSCFSDDAFPSGWFCAECGRVNFQAAMRHRQCTSEACARSKNRPIECYARELDDIRGPHGSSPLSLPYNEYTKPAVKAISTTWKTGMKTLSYYFDGPAKKVFAKHVFTSNVPNLQTVATSLLGEIQTDVELTRAVGDSTSNPYFTRTYDLMESEVPGLVELVTAQGKIPECLSKVHRLFLSRMPYAEIAETVAKVSRFNLIGWITAGSKKTHEPFQVKESYVFILCLGCDAVITLTPVEDRLKVQKAPRKTNPMQISRLKQLLRSHILSSRRRTENRKDRSLSHLPILSPPLLPRNSHFHPRLRRQFERYSSPWFMGTSPFFMAAILTTLLNELDPQFLCWPYNRVGRWFGNSYSHTRLPHEFTYWSNGKRTSDIRAK</sequence>
<reference evidence="2 3" key="1">
    <citation type="journal article" date="2019" name="Nat. Ecol. Evol.">
        <title>Megaphylogeny resolves global patterns of mushroom evolution.</title>
        <authorList>
            <person name="Varga T."/>
            <person name="Krizsan K."/>
            <person name="Foldi C."/>
            <person name="Dima B."/>
            <person name="Sanchez-Garcia M."/>
            <person name="Sanchez-Ramirez S."/>
            <person name="Szollosi G.J."/>
            <person name="Szarkandi J.G."/>
            <person name="Papp V."/>
            <person name="Albert L."/>
            <person name="Andreopoulos W."/>
            <person name="Angelini C."/>
            <person name="Antonin V."/>
            <person name="Barry K.W."/>
            <person name="Bougher N.L."/>
            <person name="Buchanan P."/>
            <person name="Buyck B."/>
            <person name="Bense V."/>
            <person name="Catcheside P."/>
            <person name="Chovatia M."/>
            <person name="Cooper J."/>
            <person name="Damon W."/>
            <person name="Desjardin D."/>
            <person name="Finy P."/>
            <person name="Geml J."/>
            <person name="Haridas S."/>
            <person name="Hughes K."/>
            <person name="Justo A."/>
            <person name="Karasinski D."/>
            <person name="Kautmanova I."/>
            <person name="Kiss B."/>
            <person name="Kocsube S."/>
            <person name="Kotiranta H."/>
            <person name="LaButti K.M."/>
            <person name="Lechner B.E."/>
            <person name="Liimatainen K."/>
            <person name="Lipzen A."/>
            <person name="Lukacs Z."/>
            <person name="Mihaltcheva S."/>
            <person name="Morgado L.N."/>
            <person name="Niskanen T."/>
            <person name="Noordeloos M.E."/>
            <person name="Ohm R.A."/>
            <person name="Ortiz-Santana B."/>
            <person name="Ovrebo C."/>
            <person name="Racz N."/>
            <person name="Riley R."/>
            <person name="Savchenko A."/>
            <person name="Shiryaev A."/>
            <person name="Soop K."/>
            <person name="Spirin V."/>
            <person name="Szebenyi C."/>
            <person name="Tomsovsky M."/>
            <person name="Tulloss R.E."/>
            <person name="Uehling J."/>
            <person name="Grigoriev I.V."/>
            <person name="Vagvolgyi C."/>
            <person name="Papp T."/>
            <person name="Martin F.M."/>
            <person name="Miettinen O."/>
            <person name="Hibbett D.S."/>
            <person name="Nagy L.G."/>
        </authorList>
    </citation>
    <scope>NUCLEOTIDE SEQUENCE [LARGE SCALE GENOMIC DNA]</scope>
    <source>
        <strain evidence="2 3">CBS 121175</strain>
    </source>
</reference>
<feature type="compositionally biased region" description="Polar residues" evidence="1">
    <location>
        <begin position="720"/>
        <end position="740"/>
    </location>
</feature>
<dbReference type="Proteomes" id="UP000307440">
    <property type="component" value="Unassembled WGS sequence"/>
</dbReference>
<feature type="compositionally biased region" description="Basic and acidic residues" evidence="1">
    <location>
        <begin position="49"/>
        <end position="69"/>
    </location>
</feature>
<feature type="compositionally biased region" description="Basic and acidic residues" evidence="1">
    <location>
        <begin position="782"/>
        <end position="797"/>
    </location>
</feature>
<dbReference type="OrthoDB" id="2678679at2759"/>
<organism evidence="2 3">
    <name type="scientific">Coprinopsis marcescibilis</name>
    <name type="common">Agaric fungus</name>
    <name type="synonym">Psathyrella marcescibilis</name>
    <dbReference type="NCBI Taxonomy" id="230819"/>
    <lineage>
        <taxon>Eukaryota</taxon>
        <taxon>Fungi</taxon>
        <taxon>Dikarya</taxon>
        <taxon>Basidiomycota</taxon>
        <taxon>Agaricomycotina</taxon>
        <taxon>Agaricomycetes</taxon>
        <taxon>Agaricomycetidae</taxon>
        <taxon>Agaricales</taxon>
        <taxon>Agaricineae</taxon>
        <taxon>Psathyrellaceae</taxon>
        <taxon>Coprinopsis</taxon>
    </lineage>
</organism>
<feature type="region of interest" description="Disordered" evidence="1">
    <location>
        <begin position="1"/>
        <end position="69"/>
    </location>
</feature>
<name>A0A5C3KPT9_COPMA</name>
<dbReference type="EMBL" id="ML210256">
    <property type="protein sequence ID" value="TFK21873.1"/>
    <property type="molecule type" value="Genomic_DNA"/>
</dbReference>
<feature type="region of interest" description="Disordered" evidence="1">
    <location>
        <begin position="583"/>
        <end position="854"/>
    </location>
</feature>
<feature type="compositionally biased region" description="Basic and acidic residues" evidence="1">
    <location>
        <begin position="681"/>
        <end position="699"/>
    </location>
</feature>
<proteinExistence type="predicted"/>
<feature type="region of interest" description="Disordered" evidence="1">
    <location>
        <begin position="315"/>
        <end position="486"/>
    </location>
</feature>
<feature type="region of interest" description="Disordered" evidence="1">
    <location>
        <begin position="511"/>
        <end position="567"/>
    </location>
</feature>
<feature type="region of interest" description="Disordered" evidence="1">
    <location>
        <begin position="940"/>
        <end position="964"/>
    </location>
</feature>
<evidence type="ECO:0000313" key="3">
    <source>
        <dbReference type="Proteomes" id="UP000307440"/>
    </source>
</evidence>
<feature type="region of interest" description="Disordered" evidence="1">
    <location>
        <begin position="1091"/>
        <end position="1110"/>
    </location>
</feature>
<keyword evidence="3" id="KW-1185">Reference proteome</keyword>